<dbReference type="Proteomes" id="UP001383192">
    <property type="component" value="Unassembled WGS sequence"/>
</dbReference>
<name>A0AAW0EBA8_9AGAR</name>
<evidence type="ECO:0000313" key="4">
    <source>
        <dbReference type="EMBL" id="KAK7060956.1"/>
    </source>
</evidence>
<keyword evidence="2" id="KW-1133">Transmembrane helix</keyword>
<accession>A0AAW0EBA8</accession>
<evidence type="ECO:0000313" key="5">
    <source>
        <dbReference type="Proteomes" id="UP001383192"/>
    </source>
</evidence>
<feature type="transmembrane region" description="Helical" evidence="2">
    <location>
        <begin position="182"/>
        <end position="202"/>
    </location>
</feature>
<feature type="transmembrane region" description="Helical" evidence="2">
    <location>
        <begin position="231"/>
        <end position="250"/>
    </location>
</feature>
<gene>
    <name evidence="4" type="ORF">VNI00_000691</name>
</gene>
<feature type="domain" description="DUF6533" evidence="3">
    <location>
        <begin position="24"/>
        <end position="75"/>
    </location>
</feature>
<keyword evidence="2" id="KW-0812">Transmembrane</keyword>
<keyword evidence="5" id="KW-1185">Reference proteome</keyword>
<dbReference type="InterPro" id="IPR045340">
    <property type="entry name" value="DUF6533"/>
</dbReference>
<feature type="region of interest" description="Disordered" evidence="1">
    <location>
        <begin position="330"/>
        <end position="350"/>
    </location>
</feature>
<feature type="transmembrane region" description="Helical" evidence="2">
    <location>
        <begin position="256"/>
        <end position="276"/>
    </location>
</feature>
<proteinExistence type="predicted"/>
<evidence type="ECO:0000259" key="3">
    <source>
        <dbReference type="Pfam" id="PF20151"/>
    </source>
</evidence>
<feature type="transmembrane region" description="Helical" evidence="2">
    <location>
        <begin position="135"/>
        <end position="156"/>
    </location>
</feature>
<comment type="caution">
    <text evidence="4">The sequence shown here is derived from an EMBL/GenBank/DDBJ whole genome shotgun (WGS) entry which is preliminary data.</text>
</comment>
<dbReference type="AlphaFoldDB" id="A0AAW0EBA8"/>
<evidence type="ECO:0000256" key="2">
    <source>
        <dbReference type="SAM" id="Phobius"/>
    </source>
</evidence>
<dbReference type="Pfam" id="PF20151">
    <property type="entry name" value="DUF6533"/>
    <property type="match status" value="1"/>
</dbReference>
<sequence>MDNSAAEQAAQLIQLHTYATIVNYCCVAGYTWFALDYGESITAVMTLPDEIRFVWSKPWGYAKILFLTMRYFGVILLTVNVVVLMTPNHSVSQRYFFPASCENYFIWEGSAGSIMLYIVELILQLRIYAMYNKNKILTIFNAIIYVIEIVVMLAVYNIGIKQGTTFATPPGLTGCYGITTKYLFSIWIPGLAFEFWLVVLAMGKAISRARRGTTLNGKKVDLLSILVRDSIVYFILVAAGLLVNTILWLAGPDGLAPAAVSLSHAAMFVGGSRLSLNVREAFYREESMRTQTQTSLAFGNGDELHDIRKKKKNGWHTDTQILTTTLMDDDESAGTNDQSFALSEMRRRIR</sequence>
<protein>
    <recommendedName>
        <fullName evidence="3">DUF6533 domain-containing protein</fullName>
    </recommendedName>
</protein>
<keyword evidence="2" id="KW-0472">Membrane</keyword>
<dbReference type="EMBL" id="JAYKXP010000002">
    <property type="protein sequence ID" value="KAK7060956.1"/>
    <property type="molecule type" value="Genomic_DNA"/>
</dbReference>
<feature type="transmembrane region" description="Helical" evidence="2">
    <location>
        <begin position="104"/>
        <end position="123"/>
    </location>
</feature>
<evidence type="ECO:0000256" key="1">
    <source>
        <dbReference type="SAM" id="MobiDB-lite"/>
    </source>
</evidence>
<feature type="transmembrane region" description="Helical" evidence="2">
    <location>
        <begin position="64"/>
        <end position="84"/>
    </location>
</feature>
<organism evidence="4 5">
    <name type="scientific">Paramarasmius palmivorus</name>
    <dbReference type="NCBI Taxonomy" id="297713"/>
    <lineage>
        <taxon>Eukaryota</taxon>
        <taxon>Fungi</taxon>
        <taxon>Dikarya</taxon>
        <taxon>Basidiomycota</taxon>
        <taxon>Agaricomycotina</taxon>
        <taxon>Agaricomycetes</taxon>
        <taxon>Agaricomycetidae</taxon>
        <taxon>Agaricales</taxon>
        <taxon>Marasmiineae</taxon>
        <taxon>Marasmiaceae</taxon>
        <taxon>Paramarasmius</taxon>
    </lineage>
</organism>
<reference evidence="4 5" key="1">
    <citation type="submission" date="2024-01" db="EMBL/GenBank/DDBJ databases">
        <title>A draft genome for a cacao thread blight-causing isolate of Paramarasmius palmivorus.</title>
        <authorList>
            <person name="Baruah I.K."/>
            <person name="Bukari Y."/>
            <person name="Amoako-Attah I."/>
            <person name="Meinhardt L.W."/>
            <person name="Bailey B.A."/>
            <person name="Cohen S.P."/>
        </authorList>
    </citation>
    <scope>NUCLEOTIDE SEQUENCE [LARGE SCALE GENOMIC DNA]</scope>
    <source>
        <strain evidence="4 5">GH-12</strain>
    </source>
</reference>